<protein>
    <submittedName>
        <fullName evidence="1">Uncharacterized protein</fullName>
    </submittedName>
</protein>
<accession>A0A1V0BHE4</accession>
<organism evidence="1 2">
    <name type="scientific">Comamonas kerstersii</name>
    <dbReference type="NCBI Taxonomy" id="225992"/>
    <lineage>
        <taxon>Bacteria</taxon>
        <taxon>Pseudomonadati</taxon>
        <taxon>Pseudomonadota</taxon>
        <taxon>Betaproteobacteria</taxon>
        <taxon>Burkholderiales</taxon>
        <taxon>Comamonadaceae</taxon>
        <taxon>Comamonas</taxon>
    </lineage>
</organism>
<dbReference type="KEGG" id="cke:B5M06_14855"/>
<dbReference type="RefSeq" id="WP_054067839.1">
    <property type="nucleotide sequence ID" value="NZ_CP020121.1"/>
</dbReference>
<evidence type="ECO:0000313" key="1">
    <source>
        <dbReference type="EMBL" id="AQZ99338.1"/>
    </source>
</evidence>
<reference evidence="1 2" key="1">
    <citation type="submission" date="2017-03" db="EMBL/GenBank/DDBJ databases">
        <title>Rapid Whole Genome Sequencing of Comamonas kerstersii Causing Continuous ambulatory Peritoneal Dialysis-Associated Peritonitis.</title>
        <authorList>
            <person name="Zheng B."/>
        </authorList>
    </citation>
    <scope>NUCLEOTIDE SEQUENCE [LARGE SCALE GENOMIC DNA]</scope>
    <source>
        <strain evidence="1 2">8943</strain>
    </source>
</reference>
<dbReference type="EMBL" id="CP020121">
    <property type="protein sequence ID" value="AQZ99338.1"/>
    <property type="molecule type" value="Genomic_DNA"/>
</dbReference>
<dbReference type="GeneID" id="83040590"/>
<name>A0A1V0BHE4_9BURK</name>
<gene>
    <name evidence="1" type="ORF">B5M06_14855</name>
</gene>
<evidence type="ECO:0000313" key="2">
    <source>
        <dbReference type="Proteomes" id="UP000242792"/>
    </source>
</evidence>
<dbReference type="Proteomes" id="UP000242792">
    <property type="component" value="Chromosome"/>
</dbReference>
<dbReference type="AlphaFoldDB" id="A0A1V0BHE4"/>
<proteinExistence type="predicted"/>
<sequence length="74" mass="8318">MIKEVKRYSVLDAHGSKLQIICYQEYFPAGTLDNPNAVVPGLQYLEDMNRNKVNQISESQFQVVTTGELLTLAS</sequence>